<keyword evidence="10" id="KW-0325">Glycoprotein</keyword>
<keyword evidence="4" id="KW-0547">Nucleotide-binding</keyword>
<keyword evidence="5" id="KW-0067">ATP-binding</keyword>
<evidence type="ECO:0000256" key="3">
    <source>
        <dbReference type="ARBA" id="ARBA00022729"/>
    </source>
</evidence>
<keyword evidence="6" id="KW-1133">Transmembrane helix</keyword>
<keyword evidence="13" id="KW-1185">Reference proteome</keyword>
<dbReference type="Gene3D" id="2.60.120.1190">
    <property type="match status" value="1"/>
</dbReference>
<organism evidence="12 13">
    <name type="scientific">Goodea atripinnis</name>
    <dbReference type="NCBI Taxonomy" id="208336"/>
    <lineage>
        <taxon>Eukaryota</taxon>
        <taxon>Metazoa</taxon>
        <taxon>Chordata</taxon>
        <taxon>Craniata</taxon>
        <taxon>Vertebrata</taxon>
        <taxon>Euteleostomi</taxon>
        <taxon>Actinopterygii</taxon>
        <taxon>Neopterygii</taxon>
        <taxon>Teleostei</taxon>
        <taxon>Neoteleostei</taxon>
        <taxon>Acanthomorphata</taxon>
        <taxon>Ovalentaria</taxon>
        <taxon>Atherinomorphae</taxon>
        <taxon>Cyprinodontiformes</taxon>
        <taxon>Goodeidae</taxon>
        <taxon>Goodea</taxon>
    </lineage>
</organism>
<reference evidence="12 13" key="1">
    <citation type="submission" date="2021-06" db="EMBL/GenBank/DDBJ databases">
        <authorList>
            <person name="Palmer J.M."/>
        </authorList>
    </citation>
    <scope>NUCLEOTIDE SEQUENCE [LARGE SCALE GENOMIC DNA]</scope>
    <source>
        <strain evidence="12 13">GA_2019</strain>
        <tissue evidence="12">Muscle</tissue>
    </source>
</reference>
<dbReference type="Pfam" id="PF21114">
    <property type="entry name" value="DDR1-2_DS-like"/>
    <property type="match status" value="1"/>
</dbReference>
<accession>A0ABV0N417</accession>
<dbReference type="Pfam" id="PF07714">
    <property type="entry name" value="PK_Tyr_Ser-Thr"/>
    <property type="match status" value="1"/>
</dbReference>
<evidence type="ECO:0000313" key="13">
    <source>
        <dbReference type="Proteomes" id="UP001476798"/>
    </source>
</evidence>
<dbReference type="Gene3D" id="1.10.510.10">
    <property type="entry name" value="Transferase(Phosphotransferase) domain 1"/>
    <property type="match status" value="1"/>
</dbReference>
<evidence type="ECO:0000256" key="7">
    <source>
        <dbReference type="ARBA" id="ARBA00023136"/>
    </source>
</evidence>
<dbReference type="PROSITE" id="PS50011">
    <property type="entry name" value="PROTEIN_KINASE_DOM"/>
    <property type="match status" value="1"/>
</dbReference>
<dbReference type="InterPro" id="IPR020635">
    <property type="entry name" value="Tyr_kinase_cat_dom"/>
</dbReference>
<evidence type="ECO:0000256" key="2">
    <source>
        <dbReference type="ARBA" id="ARBA00022692"/>
    </source>
</evidence>
<protein>
    <recommendedName>
        <fullName evidence="11">Protein kinase domain-containing protein</fullName>
    </recommendedName>
</protein>
<comment type="caution">
    <text evidence="12">The sequence shown here is derived from an EMBL/GenBank/DDBJ whole genome shotgun (WGS) entry which is preliminary data.</text>
</comment>
<dbReference type="SMART" id="SM00219">
    <property type="entry name" value="TyrKc"/>
    <property type="match status" value="1"/>
</dbReference>
<dbReference type="InterPro" id="IPR011009">
    <property type="entry name" value="Kinase-like_dom_sf"/>
</dbReference>
<sequence length="351" mass="40141">VHCNNMFSRGVRLFRQVTCYFRSESEWESDPVTFRPASEPLSQSARFVTVPLGDRTARSIKCRFHFSDQWMLFSEMAFQSGKAIKWADPTHKVDDSNTRILIGCLDFLDEDLSMEGNSKSPLLVAVKTLREDANKNARNDFLKEIRIMSRLRDPNIVRLLAVCVDTDPLCMITEYMENGDLNQFLCSLRLKAQNNDKEKQEEGSDEVSSIKLLGMGVQIASGMKYLSSLNFVHRDLATRNCLVGKNDTIKIADFGMSRNLYRGDYFRIQGRAVLPIRWMSWESILLVIACPLFSQGKFTMASDVWAFGVTLWEILTLCKEQPYSQFSDEQVIENTGEFFRNQGKQVSNAHA</sequence>
<keyword evidence="2" id="KW-0812">Transmembrane</keyword>
<evidence type="ECO:0000256" key="8">
    <source>
        <dbReference type="ARBA" id="ARBA00023157"/>
    </source>
</evidence>
<feature type="domain" description="Protein kinase" evidence="11">
    <location>
        <begin position="96"/>
        <end position="351"/>
    </location>
</feature>
<dbReference type="InterPro" id="IPR050122">
    <property type="entry name" value="RTK"/>
</dbReference>
<dbReference type="PROSITE" id="PS00109">
    <property type="entry name" value="PROTEIN_KINASE_TYR"/>
    <property type="match status" value="1"/>
</dbReference>
<evidence type="ECO:0000256" key="5">
    <source>
        <dbReference type="ARBA" id="ARBA00022840"/>
    </source>
</evidence>
<keyword evidence="9" id="KW-0675">Receptor</keyword>
<dbReference type="PANTHER" id="PTHR24416">
    <property type="entry name" value="TYROSINE-PROTEIN KINASE RECEPTOR"/>
    <property type="match status" value="1"/>
</dbReference>
<comment type="subcellular location">
    <subcellularLocation>
        <location evidence="1">Membrane</location>
        <topology evidence="1">Single-pass type I membrane protein</topology>
    </subcellularLocation>
</comment>
<evidence type="ECO:0000256" key="4">
    <source>
        <dbReference type="ARBA" id="ARBA00022741"/>
    </source>
</evidence>
<keyword evidence="7" id="KW-0472">Membrane</keyword>
<evidence type="ECO:0000256" key="6">
    <source>
        <dbReference type="ARBA" id="ARBA00022989"/>
    </source>
</evidence>
<dbReference type="EMBL" id="JAHRIO010022761">
    <property type="protein sequence ID" value="MEQ2166135.1"/>
    <property type="molecule type" value="Genomic_DNA"/>
</dbReference>
<dbReference type="InterPro" id="IPR000719">
    <property type="entry name" value="Prot_kinase_dom"/>
</dbReference>
<dbReference type="PRINTS" id="PR00109">
    <property type="entry name" value="TYRKINASE"/>
</dbReference>
<proteinExistence type="predicted"/>
<keyword evidence="8" id="KW-1015">Disulfide bond</keyword>
<dbReference type="SUPFAM" id="SSF56112">
    <property type="entry name" value="Protein kinase-like (PK-like)"/>
    <property type="match status" value="1"/>
</dbReference>
<evidence type="ECO:0000256" key="10">
    <source>
        <dbReference type="ARBA" id="ARBA00023180"/>
    </source>
</evidence>
<evidence type="ECO:0000313" key="12">
    <source>
        <dbReference type="EMBL" id="MEQ2166135.1"/>
    </source>
</evidence>
<evidence type="ECO:0000256" key="1">
    <source>
        <dbReference type="ARBA" id="ARBA00004479"/>
    </source>
</evidence>
<dbReference type="PANTHER" id="PTHR24416:SF520">
    <property type="entry name" value="RECEPTOR PROTEIN-TYROSINE KINASE"/>
    <property type="match status" value="1"/>
</dbReference>
<dbReference type="InterPro" id="IPR048525">
    <property type="entry name" value="DDR1-2_DS-like"/>
</dbReference>
<dbReference type="InterPro" id="IPR008266">
    <property type="entry name" value="Tyr_kinase_AS"/>
</dbReference>
<evidence type="ECO:0000259" key="11">
    <source>
        <dbReference type="PROSITE" id="PS50011"/>
    </source>
</evidence>
<gene>
    <name evidence="12" type="ORF">GOODEAATRI_024578</name>
</gene>
<dbReference type="Gene3D" id="3.30.200.20">
    <property type="entry name" value="Phosphorylase Kinase, domain 1"/>
    <property type="match status" value="1"/>
</dbReference>
<dbReference type="InterPro" id="IPR001245">
    <property type="entry name" value="Ser-Thr/Tyr_kinase_cat_dom"/>
</dbReference>
<name>A0ABV0N417_9TELE</name>
<feature type="non-terminal residue" evidence="12">
    <location>
        <position position="1"/>
    </location>
</feature>
<dbReference type="Proteomes" id="UP001476798">
    <property type="component" value="Unassembled WGS sequence"/>
</dbReference>
<keyword evidence="3" id="KW-0732">Signal</keyword>
<evidence type="ECO:0000256" key="9">
    <source>
        <dbReference type="ARBA" id="ARBA00023170"/>
    </source>
</evidence>